<name>A0A075K228_9GAMM</name>
<dbReference type="HOGENOM" id="CLU_188292_3_0_6"/>
<keyword evidence="4 5" id="KW-0472">Membrane</keyword>
<feature type="transmembrane region" description="Helical" evidence="5">
    <location>
        <begin position="7"/>
        <end position="29"/>
    </location>
</feature>
<evidence type="ECO:0008006" key="8">
    <source>
        <dbReference type="Google" id="ProtNLM"/>
    </source>
</evidence>
<keyword evidence="3 5" id="KW-1133">Transmembrane helix</keyword>
<sequence>MPREISFFSLLIPSLLPVLIGSALLFIALDLGFSRLGMYRHVWHPALFRASLFTVIFALAGLWLRP</sequence>
<dbReference type="RefSeq" id="WP_026034308.1">
    <property type="nucleotide sequence ID" value="NZ_ALOY01000184.1"/>
</dbReference>
<dbReference type="InterPro" id="IPR012451">
    <property type="entry name" value="DUF1656"/>
</dbReference>
<dbReference type="PATRIC" id="fig|1217721.7.peg.2891"/>
<evidence type="ECO:0000256" key="2">
    <source>
        <dbReference type="ARBA" id="ARBA00022692"/>
    </source>
</evidence>
<evidence type="ECO:0000313" key="6">
    <source>
        <dbReference type="EMBL" id="AIF48284.1"/>
    </source>
</evidence>
<organism evidence="6 7">
    <name type="scientific">Dyella japonica A8</name>
    <dbReference type="NCBI Taxonomy" id="1217721"/>
    <lineage>
        <taxon>Bacteria</taxon>
        <taxon>Pseudomonadati</taxon>
        <taxon>Pseudomonadota</taxon>
        <taxon>Gammaproteobacteria</taxon>
        <taxon>Lysobacterales</taxon>
        <taxon>Rhodanobacteraceae</taxon>
        <taxon>Dyella</taxon>
    </lineage>
</organism>
<evidence type="ECO:0000256" key="5">
    <source>
        <dbReference type="SAM" id="Phobius"/>
    </source>
</evidence>
<dbReference type="EMBL" id="CP008884">
    <property type="protein sequence ID" value="AIF48284.1"/>
    <property type="molecule type" value="Genomic_DNA"/>
</dbReference>
<feature type="transmembrane region" description="Helical" evidence="5">
    <location>
        <begin position="41"/>
        <end position="64"/>
    </location>
</feature>
<dbReference type="STRING" id="1217721.HY57_14030"/>
<evidence type="ECO:0000256" key="1">
    <source>
        <dbReference type="ARBA" id="ARBA00022475"/>
    </source>
</evidence>
<dbReference type="AlphaFoldDB" id="A0A075K228"/>
<gene>
    <name evidence="6" type="ORF">HY57_14030</name>
</gene>
<dbReference type="Pfam" id="PF07869">
    <property type="entry name" value="DUF1656"/>
    <property type="match status" value="1"/>
</dbReference>
<reference evidence="6 7" key="1">
    <citation type="submission" date="2014-07" db="EMBL/GenBank/DDBJ databases">
        <title>Complete Genome Sequence of Dyella japonica Strain A8 Isolated from Malaysian Tropical Soil.</title>
        <authorList>
            <person name="Hui R.K.H."/>
            <person name="Chen J.-W."/>
            <person name="Chan K.-G."/>
            <person name="Leung F.C.C."/>
        </authorList>
    </citation>
    <scope>NUCLEOTIDE SEQUENCE [LARGE SCALE GENOMIC DNA]</scope>
    <source>
        <strain evidence="6 7">A8</strain>
    </source>
</reference>
<dbReference type="OrthoDB" id="6080293at2"/>
<evidence type="ECO:0000256" key="3">
    <source>
        <dbReference type="ARBA" id="ARBA00022989"/>
    </source>
</evidence>
<accession>A0A075K228</accession>
<evidence type="ECO:0000256" key="4">
    <source>
        <dbReference type="ARBA" id="ARBA00023136"/>
    </source>
</evidence>
<protein>
    <recommendedName>
        <fullName evidence="8">Na+-dependent transporter</fullName>
    </recommendedName>
</protein>
<dbReference type="KEGG" id="dja:HY57_14030"/>
<keyword evidence="1" id="KW-1003">Cell membrane</keyword>
<proteinExistence type="predicted"/>
<keyword evidence="7" id="KW-1185">Reference proteome</keyword>
<keyword evidence="2 5" id="KW-0812">Transmembrane</keyword>
<evidence type="ECO:0000313" key="7">
    <source>
        <dbReference type="Proteomes" id="UP000027987"/>
    </source>
</evidence>
<dbReference type="Proteomes" id="UP000027987">
    <property type="component" value="Chromosome"/>
</dbReference>